<comment type="similarity">
    <text evidence="1 5">Belongs to the peptidase S41A family.</text>
</comment>
<comment type="caution">
    <text evidence="8">The sequence shown here is derived from an EMBL/GenBank/DDBJ whole genome shotgun (WGS) entry which is preliminary data.</text>
</comment>
<dbReference type="SMART" id="SM00228">
    <property type="entry name" value="PDZ"/>
    <property type="match status" value="1"/>
</dbReference>
<dbReference type="InterPro" id="IPR004447">
    <property type="entry name" value="Peptidase_S41A"/>
</dbReference>
<dbReference type="InterPro" id="IPR005151">
    <property type="entry name" value="Tail-specific_protease"/>
</dbReference>
<evidence type="ECO:0000256" key="5">
    <source>
        <dbReference type="RuleBase" id="RU004404"/>
    </source>
</evidence>
<keyword evidence="6" id="KW-1133">Transmembrane helix</keyword>
<evidence type="ECO:0000256" key="4">
    <source>
        <dbReference type="ARBA" id="ARBA00022825"/>
    </source>
</evidence>
<dbReference type="SMART" id="SM00245">
    <property type="entry name" value="TSPc"/>
    <property type="match status" value="1"/>
</dbReference>
<keyword evidence="3 5" id="KW-0378">Hydrolase</keyword>
<dbReference type="GO" id="GO:0030288">
    <property type="term" value="C:outer membrane-bounded periplasmic space"/>
    <property type="evidence" value="ECO:0007669"/>
    <property type="project" value="TreeGrafter"/>
</dbReference>
<dbReference type="GO" id="GO:0007165">
    <property type="term" value="P:signal transduction"/>
    <property type="evidence" value="ECO:0007669"/>
    <property type="project" value="TreeGrafter"/>
</dbReference>
<accession>A0A2M7AP14</accession>
<evidence type="ECO:0000313" key="8">
    <source>
        <dbReference type="EMBL" id="PIU69108.1"/>
    </source>
</evidence>
<dbReference type="GO" id="GO:0006508">
    <property type="term" value="P:proteolysis"/>
    <property type="evidence" value="ECO:0007669"/>
    <property type="project" value="UniProtKB-KW"/>
</dbReference>
<evidence type="ECO:0000259" key="7">
    <source>
        <dbReference type="PROSITE" id="PS50106"/>
    </source>
</evidence>
<keyword evidence="6" id="KW-0812">Transmembrane</keyword>
<keyword evidence="2 5" id="KW-0645">Protease</keyword>
<dbReference type="InterPro" id="IPR001478">
    <property type="entry name" value="PDZ"/>
</dbReference>
<evidence type="ECO:0000256" key="3">
    <source>
        <dbReference type="ARBA" id="ARBA00022801"/>
    </source>
</evidence>
<keyword evidence="4 5" id="KW-0720">Serine protease</keyword>
<name>A0A2M7AP14_UNCKA</name>
<proteinExistence type="inferred from homology"/>
<feature type="domain" description="PDZ" evidence="7">
    <location>
        <begin position="125"/>
        <end position="193"/>
    </location>
</feature>
<dbReference type="AlphaFoldDB" id="A0A2M7AP14"/>
<dbReference type="Gene3D" id="3.30.750.44">
    <property type="match status" value="1"/>
</dbReference>
<dbReference type="FunFam" id="2.30.42.10:FF:000063">
    <property type="entry name" value="Peptidase, S41 family"/>
    <property type="match status" value="1"/>
</dbReference>
<dbReference type="CDD" id="cd06782">
    <property type="entry name" value="cpPDZ_CPP-like"/>
    <property type="match status" value="1"/>
</dbReference>
<dbReference type="InterPro" id="IPR029045">
    <property type="entry name" value="ClpP/crotonase-like_dom_sf"/>
</dbReference>
<dbReference type="InterPro" id="IPR036034">
    <property type="entry name" value="PDZ_sf"/>
</dbReference>
<dbReference type="Proteomes" id="UP000229916">
    <property type="component" value="Unassembled WGS sequence"/>
</dbReference>
<dbReference type="PANTHER" id="PTHR32060:SF30">
    <property type="entry name" value="CARBOXY-TERMINAL PROCESSING PROTEASE CTPA"/>
    <property type="match status" value="1"/>
</dbReference>
<reference evidence="9" key="1">
    <citation type="submission" date="2017-09" db="EMBL/GenBank/DDBJ databases">
        <title>Depth-based differentiation of microbial function through sediment-hosted aquifers and enrichment of novel symbionts in the deep terrestrial subsurface.</title>
        <authorList>
            <person name="Probst A.J."/>
            <person name="Ladd B."/>
            <person name="Jarett J.K."/>
            <person name="Geller-Mcgrath D.E."/>
            <person name="Sieber C.M.K."/>
            <person name="Emerson J.B."/>
            <person name="Anantharaman K."/>
            <person name="Thomas B.C."/>
            <person name="Malmstrom R."/>
            <person name="Stieglmeier M."/>
            <person name="Klingl A."/>
            <person name="Woyke T."/>
            <person name="Ryan C.M."/>
            <person name="Banfield J.F."/>
        </authorList>
    </citation>
    <scope>NUCLEOTIDE SEQUENCE [LARGE SCALE GENOMIC DNA]</scope>
</reference>
<evidence type="ECO:0000313" key="9">
    <source>
        <dbReference type="Proteomes" id="UP000229916"/>
    </source>
</evidence>
<sequence length="422" mass="46408">MIIRDCLRMNPFNQGVQLSNRKTFKIILTILVLSITFAGGVFLGSLLSRKEITLNNGRVEILNNEPAAGIKTVNFDLFWQTWDLLFQKYLKASEIDPQKLLEGAISGMVKSLDDPYTAFFNPEELAAFKDQMAGKYEGIGIEMGFKDGQVVVVSPFGNSPASKKGIKSGDYILMVDDKKTEGLSLSEVAGMIRGPKGSNVKLILLHEGEKETYEVEVTREEIVYDSVSLEMKGEIAQIRILHFADNTNTEWDKAVKEAISKNPKGIVLDLRNNPGGYVNSAVYIAGDFVKNDVITKEKFASGNEQILRSEGTGRLARYPLVILVNEGTASASEILAGALQYYKLGELVGKKTFGKGIVQEEVGLSQESALHVTTAEWLLPSGDNIHQKGLTPDIEIDLSDDDFKAGKDPQLKKALELLNSPQ</sequence>
<evidence type="ECO:0000256" key="2">
    <source>
        <dbReference type="ARBA" id="ARBA00022670"/>
    </source>
</evidence>
<dbReference type="InterPro" id="IPR055210">
    <property type="entry name" value="CtpA/B_N"/>
</dbReference>
<dbReference type="EMBL" id="PEWD01000030">
    <property type="protein sequence ID" value="PIU69108.1"/>
    <property type="molecule type" value="Genomic_DNA"/>
</dbReference>
<dbReference type="GO" id="GO:0008236">
    <property type="term" value="F:serine-type peptidase activity"/>
    <property type="evidence" value="ECO:0007669"/>
    <property type="project" value="UniProtKB-KW"/>
</dbReference>
<dbReference type="PROSITE" id="PS50106">
    <property type="entry name" value="PDZ"/>
    <property type="match status" value="1"/>
</dbReference>
<evidence type="ECO:0000256" key="1">
    <source>
        <dbReference type="ARBA" id="ARBA00009179"/>
    </source>
</evidence>
<dbReference type="SUPFAM" id="SSF52096">
    <property type="entry name" value="ClpP/crotonase"/>
    <property type="match status" value="1"/>
</dbReference>
<dbReference type="CDD" id="cd07560">
    <property type="entry name" value="Peptidase_S41_CPP"/>
    <property type="match status" value="1"/>
</dbReference>
<feature type="transmembrane region" description="Helical" evidence="6">
    <location>
        <begin position="26"/>
        <end position="47"/>
    </location>
</feature>
<protein>
    <recommendedName>
        <fullName evidence="7">PDZ domain-containing protein</fullName>
    </recommendedName>
</protein>
<evidence type="ECO:0000256" key="6">
    <source>
        <dbReference type="SAM" id="Phobius"/>
    </source>
</evidence>
<dbReference type="Pfam" id="PF13180">
    <property type="entry name" value="PDZ_2"/>
    <property type="match status" value="1"/>
</dbReference>
<dbReference type="Pfam" id="PF03572">
    <property type="entry name" value="Peptidase_S41"/>
    <property type="match status" value="1"/>
</dbReference>
<gene>
    <name evidence="8" type="ORF">COS81_01345</name>
</gene>
<dbReference type="Gene3D" id="3.90.226.10">
    <property type="entry name" value="2-enoyl-CoA Hydratase, Chain A, domain 1"/>
    <property type="match status" value="1"/>
</dbReference>
<keyword evidence="6" id="KW-0472">Membrane</keyword>
<dbReference type="NCBIfam" id="TIGR00225">
    <property type="entry name" value="prc"/>
    <property type="match status" value="1"/>
</dbReference>
<dbReference type="SUPFAM" id="SSF50156">
    <property type="entry name" value="PDZ domain-like"/>
    <property type="match status" value="1"/>
</dbReference>
<organism evidence="8 9">
    <name type="scientific">candidate division WWE3 bacterium CG06_land_8_20_14_3_00_42_16</name>
    <dbReference type="NCBI Taxonomy" id="1975083"/>
    <lineage>
        <taxon>Bacteria</taxon>
        <taxon>Katanobacteria</taxon>
    </lineage>
</organism>
<dbReference type="PANTHER" id="PTHR32060">
    <property type="entry name" value="TAIL-SPECIFIC PROTEASE"/>
    <property type="match status" value="1"/>
</dbReference>
<dbReference type="GO" id="GO:0004175">
    <property type="term" value="F:endopeptidase activity"/>
    <property type="evidence" value="ECO:0007669"/>
    <property type="project" value="TreeGrafter"/>
</dbReference>
<dbReference type="Gene3D" id="2.30.42.10">
    <property type="match status" value="1"/>
</dbReference>
<dbReference type="Pfam" id="PF22694">
    <property type="entry name" value="CtpB_N-like"/>
    <property type="match status" value="1"/>
</dbReference>